<dbReference type="AlphaFoldDB" id="A0A1V4SFV0"/>
<feature type="signal peptide" evidence="1">
    <location>
        <begin position="1"/>
        <end position="27"/>
    </location>
</feature>
<keyword evidence="3" id="KW-1185">Reference proteome</keyword>
<evidence type="ECO:0000313" key="3">
    <source>
        <dbReference type="Proteomes" id="UP000191554"/>
    </source>
</evidence>
<dbReference type="Proteomes" id="UP000191554">
    <property type="component" value="Unassembled WGS sequence"/>
</dbReference>
<protein>
    <submittedName>
        <fullName evidence="2">Uncharacterized protein</fullName>
    </submittedName>
</protein>
<evidence type="ECO:0000313" key="2">
    <source>
        <dbReference type="EMBL" id="OPX42759.1"/>
    </source>
</evidence>
<proteinExistence type="predicted"/>
<gene>
    <name evidence="2" type="ORF">CLHUN_34110</name>
</gene>
<evidence type="ECO:0000256" key="1">
    <source>
        <dbReference type="SAM" id="SignalP"/>
    </source>
</evidence>
<dbReference type="OrthoDB" id="513476at2"/>
<sequence length="230" mass="26145">MCKTRKKLMVFCLVVLVFNISLSFVNASYISPHAYAKQHNQSQNNCGGFFSTPNGQSNLFSNWSSSHNNSWITNEMWTPFNGGNEWIETGDVCGAINGAYWSGHFVAVQKYNSSTKQYEYSEYTVGSSYPTGTHNFEVQYVGNNKWESYVDYNKTMSFSFNYTSSFDHCVGIESNDSDNYFTSGSYDSALQWKDSNNAWHNWTSATNGDSNSYNWVSSYSSSTNRITFTR</sequence>
<organism evidence="2 3">
    <name type="scientific">Ruminiclostridium hungatei</name>
    <name type="common">Clostridium hungatei</name>
    <dbReference type="NCBI Taxonomy" id="48256"/>
    <lineage>
        <taxon>Bacteria</taxon>
        <taxon>Bacillati</taxon>
        <taxon>Bacillota</taxon>
        <taxon>Clostridia</taxon>
        <taxon>Eubacteriales</taxon>
        <taxon>Oscillospiraceae</taxon>
        <taxon>Ruminiclostridium</taxon>
    </lineage>
</organism>
<accession>A0A1V4SFV0</accession>
<feature type="chain" id="PRO_5013228986" evidence="1">
    <location>
        <begin position="28"/>
        <end position="230"/>
    </location>
</feature>
<keyword evidence="1" id="KW-0732">Signal</keyword>
<comment type="caution">
    <text evidence="2">The sequence shown here is derived from an EMBL/GenBank/DDBJ whole genome shotgun (WGS) entry which is preliminary data.</text>
</comment>
<name>A0A1V4SFV0_RUMHU</name>
<reference evidence="2 3" key="1">
    <citation type="submission" date="2017-03" db="EMBL/GenBank/DDBJ databases">
        <title>Genome sequence of Clostridium hungatei DSM 14427.</title>
        <authorList>
            <person name="Poehlein A."/>
            <person name="Daniel R."/>
        </authorList>
    </citation>
    <scope>NUCLEOTIDE SEQUENCE [LARGE SCALE GENOMIC DNA]</scope>
    <source>
        <strain evidence="2 3">DSM 14427</strain>
    </source>
</reference>
<dbReference type="EMBL" id="MZGX01000025">
    <property type="protein sequence ID" value="OPX42759.1"/>
    <property type="molecule type" value="Genomic_DNA"/>
</dbReference>
<dbReference type="RefSeq" id="WP_080065839.1">
    <property type="nucleotide sequence ID" value="NZ_MZGX01000025.1"/>
</dbReference>